<feature type="coiled-coil region" evidence="2">
    <location>
        <begin position="125"/>
        <end position="170"/>
    </location>
</feature>
<feature type="coiled-coil region" evidence="2">
    <location>
        <begin position="40"/>
        <end position="95"/>
    </location>
</feature>
<dbReference type="GeneTree" id="ENSGT00940000167760"/>
<accession>A0A3P8V8P7</accession>
<evidence type="ECO:0000313" key="4">
    <source>
        <dbReference type="Ensembl" id="ENSCSEP00000010514.1"/>
    </source>
</evidence>
<reference evidence="4" key="2">
    <citation type="submission" date="2025-08" db="UniProtKB">
        <authorList>
            <consortium name="Ensembl"/>
        </authorList>
    </citation>
    <scope>IDENTIFICATION</scope>
</reference>
<dbReference type="AlphaFoldDB" id="A0A3P8V8P7"/>
<dbReference type="Ensembl" id="ENSCSET00000010641.1">
    <property type="protein sequence ID" value="ENSCSEP00000010514.1"/>
    <property type="gene ID" value="ENSCSEG00000006753.1"/>
</dbReference>
<dbReference type="PANTHER" id="PTHR21549:SF0">
    <property type="entry name" value="COILED-COIL DOMAIN-CONTAINING PROTEIN 112"/>
    <property type="match status" value="1"/>
</dbReference>
<name>A0A3P8V8P7_CYNSE</name>
<reference evidence="4 5" key="1">
    <citation type="journal article" date="2014" name="Nat. Genet.">
        <title>Whole-genome sequence of a flatfish provides insights into ZW sex chromosome evolution and adaptation to a benthic lifestyle.</title>
        <authorList>
            <person name="Chen S."/>
            <person name="Zhang G."/>
            <person name="Shao C."/>
            <person name="Huang Q."/>
            <person name="Liu G."/>
            <person name="Zhang P."/>
            <person name="Song W."/>
            <person name="An N."/>
            <person name="Chalopin D."/>
            <person name="Volff J.N."/>
            <person name="Hong Y."/>
            <person name="Li Q."/>
            <person name="Sha Z."/>
            <person name="Zhou H."/>
            <person name="Xie M."/>
            <person name="Yu Q."/>
            <person name="Liu Y."/>
            <person name="Xiang H."/>
            <person name="Wang N."/>
            <person name="Wu K."/>
            <person name="Yang C."/>
            <person name="Zhou Q."/>
            <person name="Liao X."/>
            <person name="Yang L."/>
            <person name="Hu Q."/>
            <person name="Zhang J."/>
            <person name="Meng L."/>
            <person name="Jin L."/>
            <person name="Tian Y."/>
            <person name="Lian J."/>
            <person name="Yang J."/>
            <person name="Miao G."/>
            <person name="Liu S."/>
            <person name="Liang Z."/>
            <person name="Yan F."/>
            <person name="Li Y."/>
            <person name="Sun B."/>
            <person name="Zhang H."/>
            <person name="Zhang J."/>
            <person name="Zhu Y."/>
            <person name="Du M."/>
            <person name="Zhao Y."/>
            <person name="Schartl M."/>
            <person name="Tang Q."/>
            <person name="Wang J."/>
        </authorList>
    </citation>
    <scope>NUCLEOTIDE SEQUENCE</scope>
</reference>
<dbReference type="CTD" id="153733"/>
<dbReference type="STRING" id="244447.ENSCSEP00000010514"/>
<evidence type="ECO:0000256" key="3">
    <source>
        <dbReference type="SAM" id="MobiDB-lite"/>
    </source>
</evidence>
<organism evidence="4 5">
    <name type="scientific">Cynoglossus semilaevis</name>
    <name type="common">Tongue sole</name>
    <dbReference type="NCBI Taxonomy" id="244447"/>
    <lineage>
        <taxon>Eukaryota</taxon>
        <taxon>Metazoa</taxon>
        <taxon>Chordata</taxon>
        <taxon>Craniata</taxon>
        <taxon>Vertebrata</taxon>
        <taxon>Euteleostomi</taxon>
        <taxon>Actinopterygii</taxon>
        <taxon>Neopterygii</taxon>
        <taxon>Teleostei</taxon>
        <taxon>Neoteleostei</taxon>
        <taxon>Acanthomorphata</taxon>
        <taxon>Carangaria</taxon>
        <taxon>Pleuronectiformes</taxon>
        <taxon>Pleuronectoidei</taxon>
        <taxon>Cynoglossidae</taxon>
        <taxon>Cynoglossinae</taxon>
        <taxon>Cynoglossus</taxon>
    </lineage>
</organism>
<protein>
    <submittedName>
        <fullName evidence="4">Coiled-coil domain-containing protein 112</fullName>
    </submittedName>
</protein>
<reference evidence="4" key="3">
    <citation type="submission" date="2025-09" db="UniProtKB">
        <authorList>
            <consortium name="Ensembl"/>
        </authorList>
    </citation>
    <scope>IDENTIFICATION</scope>
</reference>
<dbReference type="OrthoDB" id="2152435at2759"/>
<dbReference type="Proteomes" id="UP000265120">
    <property type="component" value="Chromosome Z"/>
</dbReference>
<feature type="compositionally biased region" description="Basic and acidic residues" evidence="3">
    <location>
        <begin position="420"/>
        <end position="469"/>
    </location>
</feature>
<dbReference type="RefSeq" id="XP_016898323.1">
    <property type="nucleotide sequence ID" value="XM_017042834.2"/>
</dbReference>
<proteinExistence type="predicted"/>
<dbReference type="GeneID" id="103397892"/>
<dbReference type="OMA" id="HRAVPAW"/>
<dbReference type="InterPro" id="IPR039902">
    <property type="entry name" value="CCDC148/CCDC112"/>
</dbReference>
<feature type="region of interest" description="Disordered" evidence="3">
    <location>
        <begin position="289"/>
        <end position="317"/>
    </location>
</feature>
<feature type="region of interest" description="Disordered" evidence="3">
    <location>
        <begin position="420"/>
        <end position="484"/>
    </location>
</feature>
<evidence type="ECO:0000313" key="5">
    <source>
        <dbReference type="Proteomes" id="UP000265120"/>
    </source>
</evidence>
<evidence type="ECO:0000256" key="1">
    <source>
        <dbReference type="ARBA" id="ARBA00023054"/>
    </source>
</evidence>
<keyword evidence="1 2" id="KW-0175">Coiled coil</keyword>
<sequence>MASLATPRPADKQSSEEARDCIRVQLSCTASSGSSDAVKAAEFLREAEKTRRQIETLEKQRTLSFQCRKNGRIDISRELEEFERVIEENRNAEKMTLQKQLLKIHHSVRKFQGQLVDVKSTSKLIERLTEIMSEVESSINNLKEEQRSCFEALQKEETICRQEVKAYEKKIENWSMPLKSEPKLAAAPTVKTKLLDSNLPADVRPLECFLQKSGGACGGWDQYDHQTYIKIWTKYSGQPAYRKEAKLYLPGKTLEEIEQHEEWHHELIYLQDKKRDAIQRWKASKYQESQMGIQSQEKSERREKEAKTLVQRQRIEEEKRERAHRLDEWREKKRRKDKEEEEQRVADEIMKRRLAKEECRRQVEVKLIIEQQLRLKREEEAEQESWRREEEQREMDKRRREATKGIKLLTERDIHKVGAKLHEKQLREKEEEEKQKRITAKLKEKVEGHISKDPSRLTRPTKGWEERMKNVGPSGGGPSLQIFHRAVPTWRQAL</sequence>
<feature type="compositionally biased region" description="Basic and acidic residues" evidence="3">
    <location>
        <begin position="297"/>
        <end position="317"/>
    </location>
</feature>
<evidence type="ECO:0000256" key="2">
    <source>
        <dbReference type="SAM" id="Coils"/>
    </source>
</evidence>
<feature type="region of interest" description="Disordered" evidence="3">
    <location>
        <begin position="380"/>
        <end position="404"/>
    </location>
</feature>
<keyword evidence="5" id="KW-1185">Reference proteome</keyword>
<dbReference type="InParanoid" id="A0A3P8V8P7"/>
<dbReference type="KEGG" id="csem:103397892"/>
<dbReference type="PANTHER" id="PTHR21549">
    <property type="entry name" value="MUTATED IN BLADDER CANCER 1"/>
    <property type="match status" value="1"/>
</dbReference>